<feature type="region of interest" description="Disordered" evidence="3">
    <location>
        <begin position="115"/>
        <end position="159"/>
    </location>
</feature>
<comment type="caution">
    <text evidence="5">The sequence shown here is derived from an EMBL/GenBank/DDBJ whole genome shotgun (WGS) entry which is preliminary data.</text>
</comment>
<keyword evidence="6" id="KW-1185">Reference proteome</keyword>
<proteinExistence type="inferred from homology"/>
<dbReference type="GO" id="GO:0032027">
    <property type="term" value="F:myosin light chain binding"/>
    <property type="evidence" value="ECO:0007669"/>
    <property type="project" value="InterPro"/>
</dbReference>
<organism evidence="5 6">
    <name type="scientific">Paralvinella palmiformis</name>
    <dbReference type="NCBI Taxonomy" id="53620"/>
    <lineage>
        <taxon>Eukaryota</taxon>
        <taxon>Metazoa</taxon>
        <taxon>Spiralia</taxon>
        <taxon>Lophotrochozoa</taxon>
        <taxon>Annelida</taxon>
        <taxon>Polychaeta</taxon>
        <taxon>Sedentaria</taxon>
        <taxon>Canalipalpata</taxon>
        <taxon>Terebellida</taxon>
        <taxon>Terebelliformia</taxon>
        <taxon>Alvinellidae</taxon>
        <taxon>Paralvinella</taxon>
    </lineage>
</organism>
<evidence type="ECO:0000313" key="6">
    <source>
        <dbReference type="Proteomes" id="UP001208570"/>
    </source>
</evidence>
<dbReference type="InterPro" id="IPR032732">
    <property type="entry name" value="SPATA6_N"/>
</dbReference>
<sequence length="266" mass="30357">MPKRAMRCTVDVNIHAVFYTAFEPSQVVEALEHSTVLIELIQLSDVLDSGRLLAHYETPWRKLGFSRPTVSSISRSRSLSPSLYHRLDALDLQDSYIDESKPPFVVRKVDKNLIGRTPGGEGRDRFHGSRVRPLSSGSQSSLRHHTKRRCKSKKGKTKGRDLEVAQLTSADYGLYSRPRTTSPLLYRSSLSDRYDERPWSPAKSELISSRVERALRRNRSLERLDRLSPSPYTSPSSLYHDYEASLSELAHDLERAKSGRYYSPYS</sequence>
<feature type="compositionally biased region" description="Basic residues" evidence="3">
    <location>
        <begin position="142"/>
        <end position="157"/>
    </location>
</feature>
<evidence type="ECO:0000256" key="2">
    <source>
        <dbReference type="ARBA" id="ARBA00022553"/>
    </source>
</evidence>
<dbReference type="PANTHER" id="PTHR16435:SF6">
    <property type="entry name" value="IP09370P"/>
    <property type="match status" value="1"/>
</dbReference>
<accession>A0AAD9KBM1</accession>
<gene>
    <name evidence="5" type="ORF">LSH36_25g04038</name>
</gene>
<reference evidence="5" key="1">
    <citation type="journal article" date="2023" name="Mol. Biol. Evol.">
        <title>Third-Generation Sequencing Reveals the Adaptive Role of the Epigenome in Three Deep-Sea Polychaetes.</title>
        <authorList>
            <person name="Perez M."/>
            <person name="Aroh O."/>
            <person name="Sun Y."/>
            <person name="Lan Y."/>
            <person name="Juniper S.K."/>
            <person name="Young C.R."/>
            <person name="Angers B."/>
            <person name="Qian P.Y."/>
        </authorList>
    </citation>
    <scope>NUCLEOTIDE SEQUENCE</scope>
    <source>
        <strain evidence="5">P08H-3</strain>
    </source>
</reference>
<dbReference type="AlphaFoldDB" id="A0AAD9KBM1"/>
<feature type="domain" description="Spermatogenesis-associated protein 6 N-terminal" evidence="4">
    <location>
        <begin position="11"/>
        <end position="74"/>
    </location>
</feature>
<dbReference type="Proteomes" id="UP001208570">
    <property type="component" value="Unassembled WGS sequence"/>
</dbReference>
<dbReference type="GO" id="GO:0007283">
    <property type="term" value="P:spermatogenesis"/>
    <property type="evidence" value="ECO:0007669"/>
    <property type="project" value="InterPro"/>
</dbReference>
<comment type="similarity">
    <text evidence="1">Belongs to the SPATA6 family.</text>
</comment>
<dbReference type="InterPro" id="IPR042769">
    <property type="entry name" value="SPATA6_fam"/>
</dbReference>
<name>A0AAD9KBM1_9ANNE</name>
<dbReference type="Pfam" id="PF14909">
    <property type="entry name" value="SPATA6"/>
    <property type="match status" value="1"/>
</dbReference>
<dbReference type="GO" id="GO:0120212">
    <property type="term" value="C:sperm head-tail coupling apparatus"/>
    <property type="evidence" value="ECO:0007669"/>
    <property type="project" value="InterPro"/>
</dbReference>
<protein>
    <recommendedName>
        <fullName evidence="4">Spermatogenesis-associated protein 6 N-terminal domain-containing protein</fullName>
    </recommendedName>
</protein>
<evidence type="ECO:0000259" key="4">
    <source>
        <dbReference type="Pfam" id="PF14909"/>
    </source>
</evidence>
<dbReference type="PANTHER" id="PTHR16435">
    <property type="entry name" value="SPERMATOGENESIS-ASSOCIATED PROTEIN 6 SPATA6"/>
    <property type="match status" value="1"/>
</dbReference>
<evidence type="ECO:0000256" key="3">
    <source>
        <dbReference type="SAM" id="MobiDB-lite"/>
    </source>
</evidence>
<dbReference type="EMBL" id="JAODUP010000025">
    <property type="protein sequence ID" value="KAK2167685.1"/>
    <property type="molecule type" value="Genomic_DNA"/>
</dbReference>
<evidence type="ECO:0000256" key="1">
    <source>
        <dbReference type="ARBA" id="ARBA00006215"/>
    </source>
</evidence>
<evidence type="ECO:0000313" key="5">
    <source>
        <dbReference type="EMBL" id="KAK2167685.1"/>
    </source>
</evidence>
<keyword evidence="2" id="KW-0597">Phosphoprotein</keyword>